<proteinExistence type="predicted"/>
<comment type="caution">
    <text evidence="2">The sequence shown here is derived from an EMBL/GenBank/DDBJ whole genome shotgun (WGS) entry which is preliminary data.</text>
</comment>
<dbReference type="PANTHER" id="PTHR22807">
    <property type="entry name" value="NOP2 YEAST -RELATED NOL1/NOP2/FMU SUN DOMAIN-CONTAINING"/>
    <property type="match status" value="1"/>
</dbReference>
<dbReference type="AlphaFoldDB" id="A0A1B5Z946"/>
<evidence type="ECO:0000313" key="2">
    <source>
        <dbReference type="EMBL" id="GAU10633.1"/>
    </source>
</evidence>
<dbReference type="InterPro" id="IPR029063">
    <property type="entry name" value="SAM-dependent_MTases_sf"/>
</dbReference>
<gene>
    <name evidence="2" type="ORF">TSUD_421110</name>
</gene>
<accession>A0A1B5Z946</accession>
<evidence type="ECO:0000313" key="3">
    <source>
        <dbReference type="Proteomes" id="UP000242715"/>
    </source>
</evidence>
<dbReference type="InterPro" id="IPR023267">
    <property type="entry name" value="RCMT"/>
</dbReference>
<dbReference type="OrthoDB" id="427002at2759"/>
<dbReference type="PANTHER" id="PTHR22807:SF16">
    <property type="entry name" value="SAM-DEPENDENT MTASE RSMB_NOP-TYPE DOMAIN-CONTAINING PROTEIN"/>
    <property type="match status" value="1"/>
</dbReference>
<dbReference type="GO" id="GO:0008173">
    <property type="term" value="F:RNA methyltransferase activity"/>
    <property type="evidence" value="ECO:0007669"/>
    <property type="project" value="InterPro"/>
</dbReference>
<feature type="region of interest" description="Disordered" evidence="1">
    <location>
        <begin position="199"/>
        <end position="222"/>
    </location>
</feature>
<evidence type="ECO:0000256" key="1">
    <source>
        <dbReference type="SAM" id="MobiDB-lite"/>
    </source>
</evidence>
<sequence>CLFPARIMLCSIVSLTCVKNYPKARRVWEIRGDGCLIPDPCPELPPGKFCLHPRPHGEKISVFGSPNGAIHAGIYSNRCKLTSLIALYQIYGIDASSGAVVMALGIEPGDHVLDLCAALDLLGDSGSVTGVDAAKHRLAACRTMLQKYKLGDRCQLFVADGTTFSVIPEGFRSDSESCESRMEERMDVFMELTSKRPWKERKRENKCGTPQVVSKSHPPELI</sequence>
<name>A0A1B5Z946_TRISU</name>
<dbReference type="GO" id="GO:0001510">
    <property type="term" value="P:RNA methylation"/>
    <property type="evidence" value="ECO:0007669"/>
    <property type="project" value="InterPro"/>
</dbReference>
<dbReference type="EMBL" id="BCLP01044938">
    <property type="protein sequence ID" value="GAU10633.1"/>
    <property type="molecule type" value="Genomic_DNA"/>
</dbReference>
<organism evidence="2 3">
    <name type="scientific">Trifolium subterraneum</name>
    <name type="common">Subterranean clover</name>
    <dbReference type="NCBI Taxonomy" id="3900"/>
    <lineage>
        <taxon>Eukaryota</taxon>
        <taxon>Viridiplantae</taxon>
        <taxon>Streptophyta</taxon>
        <taxon>Embryophyta</taxon>
        <taxon>Tracheophyta</taxon>
        <taxon>Spermatophyta</taxon>
        <taxon>Magnoliopsida</taxon>
        <taxon>eudicotyledons</taxon>
        <taxon>Gunneridae</taxon>
        <taxon>Pentapetalae</taxon>
        <taxon>rosids</taxon>
        <taxon>fabids</taxon>
        <taxon>Fabales</taxon>
        <taxon>Fabaceae</taxon>
        <taxon>Papilionoideae</taxon>
        <taxon>50 kb inversion clade</taxon>
        <taxon>NPAAA clade</taxon>
        <taxon>Hologalegina</taxon>
        <taxon>IRL clade</taxon>
        <taxon>Trifolieae</taxon>
        <taxon>Trifolium</taxon>
    </lineage>
</organism>
<feature type="non-terminal residue" evidence="2">
    <location>
        <position position="222"/>
    </location>
</feature>
<keyword evidence="3" id="KW-1185">Reference proteome</keyword>
<dbReference type="Gene3D" id="3.40.50.150">
    <property type="entry name" value="Vaccinia Virus protein VP39"/>
    <property type="match status" value="1"/>
</dbReference>
<protein>
    <submittedName>
        <fullName evidence="2">Uncharacterized protein</fullName>
    </submittedName>
</protein>
<dbReference type="Proteomes" id="UP000242715">
    <property type="component" value="Unassembled WGS sequence"/>
</dbReference>
<dbReference type="SUPFAM" id="SSF53335">
    <property type="entry name" value="S-adenosyl-L-methionine-dependent methyltransferases"/>
    <property type="match status" value="1"/>
</dbReference>
<feature type="non-terminal residue" evidence="2">
    <location>
        <position position="1"/>
    </location>
</feature>
<reference evidence="3" key="1">
    <citation type="journal article" date="2017" name="Front. Plant Sci.">
        <title>Climate Clever Clovers: New Paradigm to Reduce the Environmental Footprint of Ruminants by Breeding Low Methanogenic Forages Utilizing Haplotype Variation.</title>
        <authorList>
            <person name="Kaur P."/>
            <person name="Appels R."/>
            <person name="Bayer P.E."/>
            <person name="Keeble-Gagnere G."/>
            <person name="Wang J."/>
            <person name="Hirakawa H."/>
            <person name="Shirasawa K."/>
            <person name="Vercoe P."/>
            <person name="Stefanova K."/>
            <person name="Durmic Z."/>
            <person name="Nichols P."/>
            <person name="Revell C."/>
            <person name="Isobe S.N."/>
            <person name="Edwards D."/>
            <person name="Erskine W."/>
        </authorList>
    </citation>
    <scope>NUCLEOTIDE SEQUENCE [LARGE SCALE GENOMIC DNA]</scope>
    <source>
        <strain evidence="3">cv. Daliak</strain>
    </source>
</reference>